<dbReference type="AlphaFoldDB" id="A0A5P2CLC3"/>
<feature type="compositionally biased region" description="Basic residues" evidence="1">
    <location>
        <begin position="60"/>
        <end position="75"/>
    </location>
</feature>
<dbReference type="Proteomes" id="UP000324015">
    <property type="component" value="Chromosome"/>
</dbReference>
<reference evidence="2 3" key="1">
    <citation type="submission" date="2018-05" db="EMBL/GenBank/DDBJ databases">
        <title>Streptomyces venezuelae.</title>
        <authorList>
            <person name="Kim W."/>
            <person name="Lee N."/>
            <person name="Cho B.-K."/>
        </authorList>
    </citation>
    <scope>NUCLEOTIDE SEQUENCE [LARGE SCALE GENOMIC DNA]</scope>
    <source>
        <strain evidence="2 3">ATCC 14585</strain>
    </source>
</reference>
<protein>
    <submittedName>
        <fullName evidence="2">Uncharacterized protein</fullName>
    </submittedName>
</protein>
<organism evidence="2 3">
    <name type="scientific">Streptomyces venezuelae</name>
    <dbReference type="NCBI Taxonomy" id="54571"/>
    <lineage>
        <taxon>Bacteria</taxon>
        <taxon>Bacillati</taxon>
        <taxon>Actinomycetota</taxon>
        <taxon>Actinomycetes</taxon>
        <taxon>Kitasatosporales</taxon>
        <taxon>Streptomycetaceae</taxon>
        <taxon>Streptomyces</taxon>
    </lineage>
</organism>
<dbReference type="EMBL" id="CP029191">
    <property type="protein sequence ID" value="QES43615.1"/>
    <property type="molecule type" value="Genomic_DNA"/>
</dbReference>
<evidence type="ECO:0000313" key="2">
    <source>
        <dbReference type="EMBL" id="QES43615.1"/>
    </source>
</evidence>
<evidence type="ECO:0000256" key="1">
    <source>
        <dbReference type="SAM" id="MobiDB-lite"/>
    </source>
</evidence>
<gene>
    <name evidence="2" type="ORF">DEJ49_23850</name>
</gene>
<name>A0A5P2CLC3_STRVZ</name>
<proteinExistence type="predicted"/>
<sequence>MRPAARARAPEPLPRPRPPALLPVAPLPRCGRSSEGTGLAHGHRTRSLSPSGRVPGRVPGRVRSRGRGRPRRGRR</sequence>
<accession>A0A5P2CLC3</accession>
<feature type="compositionally biased region" description="Low complexity" evidence="1">
    <location>
        <begin position="49"/>
        <end position="59"/>
    </location>
</feature>
<feature type="compositionally biased region" description="Pro residues" evidence="1">
    <location>
        <begin position="11"/>
        <end position="21"/>
    </location>
</feature>
<feature type="region of interest" description="Disordered" evidence="1">
    <location>
        <begin position="1"/>
        <end position="75"/>
    </location>
</feature>
<evidence type="ECO:0000313" key="3">
    <source>
        <dbReference type="Proteomes" id="UP000324015"/>
    </source>
</evidence>